<comment type="caution">
    <text evidence="3">The sequence shown here is derived from an EMBL/GenBank/DDBJ whole genome shotgun (WGS) entry which is preliminary data.</text>
</comment>
<dbReference type="Pfam" id="PF26291">
    <property type="entry name" value="SWIB_eIF2D"/>
    <property type="match status" value="1"/>
</dbReference>
<dbReference type="EMBL" id="QUSZ01007635">
    <property type="protein sequence ID" value="RHY01997.1"/>
    <property type="molecule type" value="Genomic_DNA"/>
</dbReference>
<dbReference type="SUPFAM" id="SSF47592">
    <property type="entry name" value="SWIB/MDM2 domain"/>
    <property type="match status" value="1"/>
</dbReference>
<dbReference type="Gene3D" id="3.30.780.10">
    <property type="entry name" value="SUI1-like domain"/>
    <property type="match status" value="1"/>
</dbReference>
<feature type="region of interest" description="Disordered" evidence="1">
    <location>
        <begin position="247"/>
        <end position="278"/>
    </location>
</feature>
<evidence type="ECO:0000313" key="3">
    <source>
        <dbReference type="EMBL" id="RHY01997.1"/>
    </source>
</evidence>
<dbReference type="InterPro" id="IPR036877">
    <property type="entry name" value="SUI1_dom_sf"/>
</dbReference>
<dbReference type="PROSITE" id="PS50890">
    <property type="entry name" value="PUA"/>
    <property type="match status" value="1"/>
</dbReference>
<name>A0A397A8M7_APHAT</name>
<dbReference type="InterPro" id="IPR041366">
    <property type="entry name" value="Pre-PUA"/>
</dbReference>
<proteinExistence type="predicted"/>
<dbReference type="InterPro" id="IPR057429">
    <property type="entry name" value="WH_eIF2D"/>
</dbReference>
<dbReference type="InterPro" id="IPR015947">
    <property type="entry name" value="PUA-like_sf"/>
</dbReference>
<dbReference type="GO" id="GO:0003743">
    <property type="term" value="F:translation initiation factor activity"/>
    <property type="evidence" value="ECO:0007669"/>
    <property type="project" value="InterPro"/>
</dbReference>
<dbReference type="PANTHER" id="PTHR12217">
    <property type="entry name" value="EUKARYOTIC TRANSLATION INITIATION FACTOR 2D"/>
    <property type="match status" value="1"/>
</dbReference>
<dbReference type="PANTHER" id="PTHR12217:SF4">
    <property type="entry name" value="EUKARYOTIC TRANSLATION INITIATION FACTOR 2D"/>
    <property type="match status" value="1"/>
</dbReference>
<dbReference type="InterPro" id="IPR048248">
    <property type="entry name" value="PUA_eIF2d-like"/>
</dbReference>
<protein>
    <recommendedName>
        <fullName evidence="2">SUI1 domain-containing protein</fullName>
    </recommendedName>
</protein>
<dbReference type="SUPFAM" id="SSF88697">
    <property type="entry name" value="PUA domain-like"/>
    <property type="match status" value="1"/>
</dbReference>
<dbReference type="Pfam" id="PF26292">
    <property type="entry name" value="PUA_elF2D"/>
    <property type="match status" value="1"/>
</dbReference>
<dbReference type="PROSITE" id="PS50296">
    <property type="entry name" value="SUI1"/>
    <property type="match status" value="1"/>
</dbReference>
<dbReference type="Pfam" id="PF01253">
    <property type="entry name" value="SUI1"/>
    <property type="match status" value="1"/>
</dbReference>
<dbReference type="Proteomes" id="UP000265427">
    <property type="component" value="Unassembled WGS sequence"/>
</dbReference>
<feature type="compositionally biased region" description="Acidic residues" evidence="1">
    <location>
        <begin position="262"/>
        <end position="272"/>
    </location>
</feature>
<dbReference type="Pfam" id="PF25304">
    <property type="entry name" value="WHD_eIF2D"/>
    <property type="match status" value="1"/>
</dbReference>
<evidence type="ECO:0000313" key="4">
    <source>
        <dbReference type="Proteomes" id="UP000265427"/>
    </source>
</evidence>
<gene>
    <name evidence="3" type="ORF">DYB36_008501</name>
</gene>
<dbReference type="InterPro" id="IPR039757">
    <property type="entry name" value="EIF2D"/>
</dbReference>
<dbReference type="Pfam" id="PF17832">
    <property type="entry name" value="Pre-PUA"/>
    <property type="match status" value="1"/>
</dbReference>
<dbReference type="InterPro" id="IPR058886">
    <property type="entry name" value="SWIB_eIF2D"/>
</dbReference>
<dbReference type="AlphaFoldDB" id="A0A397A8M7"/>
<dbReference type="InterPro" id="IPR036885">
    <property type="entry name" value="SWIB_MDM2_dom_sf"/>
</dbReference>
<sequence length="589" mass="65185">MVQFWFNPISKVCENLVTMFAKAFNTSGNTRLKGKDVKKVRLDLLKSCGIESDASFPWNLLAKAEIVKIKLAAPSRTVLFTDADSNVLAFDVHGKGDVVPSVYLLWHEPALRSHLPQLVVHSPVSHFLLRGADPMLPGVLKQSHSTDHPFLKGQLRAVYVHGNPMPFAIGDMLVDADTLAVQGWKGKAMQLLHVVFDELSKLNPQSLLSRSLPEGFADNEILPIEVASQAAASEALDINAIALEGDEIEEKKPPSTVHVGPNEDDANDEEEGESVRSQADLDDLLERSFYQAMKVVKPSDAPMLASRFYASLVLPCRPVGTAINVKGTSYKKISTFLKDMASRGVVDVTEHDGVQTITLFRKTHPYEPHLLMFQDVSRHQLHRSELNVAVDLEAEATAGIFVPGKYAPEVVQLYRLTQQTQLLGADTKAAALHLADVRALLNEYIATNGLVHPREPQYVQLDMILTDALYPGKKKPPYHSIQLYPEQPVVPVVGEYRPIRIKTELTKRQKPVTIVANIEQFGLDPDAFLKDAQKKWACSATIVLHGKDVEVHIQGNLGQDVVQYLGTQYKIASKLCSVEWGKGCQKPKK</sequence>
<dbReference type="Gene3D" id="3.10.400.20">
    <property type="match status" value="1"/>
</dbReference>
<dbReference type="InterPro" id="IPR001950">
    <property type="entry name" value="SUI1"/>
</dbReference>
<feature type="domain" description="SUI1" evidence="2">
    <location>
        <begin position="499"/>
        <end position="569"/>
    </location>
</feature>
<organism evidence="3 4">
    <name type="scientific">Aphanomyces astaci</name>
    <name type="common">Crayfish plague agent</name>
    <dbReference type="NCBI Taxonomy" id="112090"/>
    <lineage>
        <taxon>Eukaryota</taxon>
        <taxon>Sar</taxon>
        <taxon>Stramenopiles</taxon>
        <taxon>Oomycota</taxon>
        <taxon>Saprolegniomycetes</taxon>
        <taxon>Saprolegniales</taxon>
        <taxon>Verrucalvaceae</taxon>
        <taxon>Aphanomyces</taxon>
    </lineage>
</organism>
<dbReference type="SUPFAM" id="SSF55159">
    <property type="entry name" value="eIF1-like"/>
    <property type="match status" value="1"/>
</dbReference>
<evidence type="ECO:0000259" key="2">
    <source>
        <dbReference type="PROSITE" id="PS50296"/>
    </source>
</evidence>
<dbReference type="VEuPathDB" id="FungiDB:H257_12120"/>
<reference evidence="3 4" key="1">
    <citation type="submission" date="2018-08" db="EMBL/GenBank/DDBJ databases">
        <title>Aphanomyces genome sequencing and annotation.</title>
        <authorList>
            <person name="Minardi D."/>
            <person name="Oidtmann B."/>
            <person name="Van Der Giezen M."/>
            <person name="Studholme D.J."/>
        </authorList>
    </citation>
    <scope>NUCLEOTIDE SEQUENCE [LARGE SCALE GENOMIC DNA]</scope>
    <source>
        <strain evidence="3 4">Kv</strain>
    </source>
</reference>
<accession>A0A397A8M7</accession>
<dbReference type="CDD" id="cd21156">
    <property type="entry name" value="PUA_eIF2d-like"/>
    <property type="match status" value="1"/>
</dbReference>
<dbReference type="GO" id="GO:0001731">
    <property type="term" value="P:formation of translation preinitiation complex"/>
    <property type="evidence" value="ECO:0007669"/>
    <property type="project" value="InterPro"/>
</dbReference>
<evidence type="ECO:0000256" key="1">
    <source>
        <dbReference type="SAM" id="MobiDB-lite"/>
    </source>
</evidence>